<proteinExistence type="inferred from homology"/>
<dbReference type="EMBL" id="BAAAUX010000004">
    <property type="protein sequence ID" value="GAA2777732.1"/>
    <property type="molecule type" value="Genomic_DNA"/>
</dbReference>
<keyword evidence="6" id="KW-1185">Reference proteome</keyword>
<keyword evidence="3" id="KW-0963">Cytoplasm</keyword>
<protein>
    <submittedName>
        <fullName evidence="5">ESX secretion-associated protein EspG</fullName>
    </submittedName>
</protein>
<comment type="similarity">
    <text evidence="2">Belongs to the EspG family.</text>
</comment>
<gene>
    <name evidence="5" type="ORF">GCM10010470_08530</name>
</gene>
<evidence type="ECO:0000313" key="5">
    <source>
        <dbReference type="EMBL" id="GAA2777732.1"/>
    </source>
</evidence>
<evidence type="ECO:0000256" key="3">
    <source>
        <dbReference type="ARBA" id="ARBA00022490"/>
    </source>
</evidence>
<comment type="subcellular location">
    <subcellularLocation>
        <location evidence="1">Cytoplasm</location>
    </subcellularLocation>
</comment>
<accession>A0ABN3V576</accession>
<dbReference type="InterPro" id="IPR025734">
    <property type="entry name" value="EspG"/>
</dbReference>
<dbReference type="Proteomes" id="UP001500979">
    <property type="component" value="Unassembled WGS sequence"/>
</dbReference>
<evidence type="ECO:0000256" key="1">
    <source>
        <dbReference type="ARBA" id="ARBA00004496"/>
    </source>
</evidence>
<dbReference type="Pfam" id="PF14011">
    <property type="entry name" value="ESX-1_EspG"/>
    <property type="match status" value="1"/>
</dbReference>
<name>A0ABN3V576_9PSEU</name>
<comment type="caution">
    <text evidence="5">The sequence shown here is derived from an EMBL/GenBank/DDBJ whole genome shotgun (WGS) entry which is preliminary data.</text>
</comment>
<keyword evidence="4" id="KW-0143">Chaperone</keyword>
<reference evidence="5 6" key="1">
    <citation type="journal article" date="2019" name="Int. J. Syst. Evol. Microbiol.">
        <title>The Global Catalogue of Microorganisms (GCM) 10K type strain sequencing project: providing services to taxonomists for standard genome sequencing and annotation.</title>
        <authorList>
            <consortium name="The Broad Institute Genomics Platform"/>
            <consortium name="The Broad Institute Genome Sequencing Center for Infectious Disease"/>
            <person name="Wu L."/>
            <person name="Ma J."/>
        </authorList>
    </citation>
    <scope>NUCLEOTIDE SEQUENCE [LARGE SCALE GENOMIC DNA]</scope>
    <source>
        <strain evidence="5 6">JCM 9383</strain>
    </source>
</reference>
<sequence length="273" mass="29856">MAGGTLVLQPQAAMYLCHRFDTRLHPLLRVGRLPAEATEDDHEQVRALGKRQLAERRLLEHDDLHPFLDDALQLLARPPLAVGLAVHRERGEDFNAVLVEHGRSTVQAYQADGDTPDAVTDILISRHEYGGPVGNAIELLGKIPPGQGASVSLPSEQLDQAVQRMRSGAPGLAGALGASGIKQSDARLLAQAFGAKRTLDGVLTVRSYDQKVRRMHKLPVNLTFFVTAEGSYFTQKRPGPDGREWFTLAPADNRKLGSKVEEMVRALRTGRLV</sequence>
<dbReference type="RefSeq" id="WP_344678047.1">
    <property type="nucleotide sequence ID" value="NZ_BAAAUX010000004.1"/>
</dbReference>
<evidence type="ECO:0000256" key="2">
    <source>
        <dbReference type="ARBA" id="ARBA00006411"/>
    </source>
</evidence>
<evidence type="ECO:0000256" key="4">
    <source>
        <dbReference type="ARBA" id="ARBA00023186"/>
    </source>
</evidence>
<evidence type="ECO:0000313" key="6">
    <source>
        <dbReference type="Proteomes" id="UP001500979"/>
    </source>
</evidence>
<organism evidence="5 6">
    <name type="scientific">Saccharopolyspora taberi</name>
    <dbReference type="NCBI Taxonomy" id="60895"/>
    <lineage>
        <taxon>Bacteria</taxon>
        <taxon>Bacillati</taxon>
        <taxon>Actinomycetota</taxon>
        <taxon>Actinomycetes</taxon>
        <taxon>Pseudonocardiales</taxon>
        <taxon>Pseudonocardiaceae</taxon>
        <taxon>Saccharopolyspora</taxon>
    </lineage>
</organism>